<organism evidence="1 2">
    <name type="scientific">Brassica carinata</name>
    <name type="common">Ethiopian mustard</name>
    <name type="synonym">Abyssinian cabbage</name>
    <dbReference type="NCBI Taxonomy" id="52824"/>
    <lineage>
        <taxon>Eukaryota</taxon>
        <taxon>Viridiplantae</taxon>
        <taxon>Streptophyta</taxon>
        <taxon>Embryophyta</taxon>
        <taxon>Tracheophyta</taxon>
        <taxon>Spermatophyta</taxon>
        <taxon>Magnoliopsida</taxon>
        <taxon>eudicotyledons</taxon>
        <taxon>Gunneridae</taxon>
        <taxon>Pentapetalae</taxon>
        <taxon>rosids</taxon>
        <taxon>malvids</taxon>
        <taxon>Brassicales</taxon>
        <taxon>Brassicaceae</taxon>
        <taxon>Brassiceae</taxon>
        <taxon>Brassica</taxon>
    </lineage>
</organism>
<protein>
    <submittedName>
        <fullName evidence="1">Uncharacterized protein</fullName>
    </submittedName>
</protein>
<dbReference type="AlphaFoldDB" id="A0A8X7R5X8"/>
<proteinExistence type="predicted"/>
<gene>
    <name evidence="1" type="ORF">Bca52824_054334</name>
</gene>
<accession>A0A8X7R5X8</accession>
<dbReference type="Proteomes" id="UP000886595">
    <property type="component" value="Unassembled WGS sequence"/>
</dbReference>
<evidence type="ECO:0000313" key="2">
    <source>
        <dbReference type="Proteomes" id="UP000886595"/>
    </source>
</evidence>
<reference evidence="1 2" key="1">
    <citation type="submission" date="2020-02" db="EMBL/GenBank/DDBJ databases">
        <authorList>
            <person name="Ma Q."/>
            <person name="Huang Y."/>
            <person name="Song X."/>
            <person name="Pei D."/>
        </authorList>
    </citation>
    <scope>NUCLEOTIDE SEQUENCE [LARGE SCALE GENOMIC DNA]</scope>
    <source>
        <strain evidence="1">Sxm20200214</strain>
        <tissue evidence="1">Leaf</tissue>
    </source>
</reference>
<sequence>MSFPFSCDRVMVCGTISVPESLYIFNRVITQKLFETYHVVSSKSTGNSSILHLPYAFGDETIDGRGDSCGGSRECIPISVHEPNVKAVGGQAPTTPMHSISAIFFTYPAATASSGNSK</sequence>
<name>A0A8X7R5X8_BRACI</name>
<evidence type="ECO:0000313" key="1">
    <source>
        <dbReference type="EMBL" id="KAG2283114.1"/>
    </source>
</evidence>
<comment type="caution">
    <text evidence="1">The sequence shown here is derived from an EMBL/GenBank/DDBJ whole genome shotgun (WGS) entry which is preliminary data.</text>
</comment>
<keyword evidence="2" id="KW-1185">Reference proteome</keyword>
<dbReference type="EMBL" id="JAAMPC010000011">
    <property type="protein sequence ID" value="KAG2283114.1"/>
    <property type="molecule type" value="Genomic_DNA"/>
</dbReference>